<keyword evidence="1" id="KW-0812">Transmembrane</keyword>
<keyword evidence="3" id="KW-1185">Reference proteome</keyword>
<keyword evidence="1" id="KW-0472">Membrane</keyword>
<keyword evidence="1" id="KW-1133">Transmembrane helix</keyword>
<evidence type="ECO:0000256" key="1">
    <source>
        <dbReference type="SAM" id="Phobius"/>
    </source>
</evidence>
<evidence type="ECO:0000313" key="3">
    <source>
        <dbReference type="Proteomes" id="UP000286974"/>
    </source>
</evidence>
<dbReference type="Proteomes" id="UP000286974">
    <property type="component" value="Unassembled WGS sequence"/>
</dbReference>
<accession>A0A401FLA3</accession>
<reference evidence="2 3" key="1">
    <citation type="submission" date="2017-11" db="EMBL/GenBank/DDBJ databases">
        <title>Draft Genome Sequence of Lactobacillus curieae NBRC 111893 isolated from Koso, a Japanese sugar-Vegetable Fermented Beverage.</title>
        <authorList>
            <person name="Chiou T.Y."/>
            <person name="Oshima K."/>
            <person name="Suda W."/>
            <person name="Hattori M."/>
            <person name="Takahashi T."/>
        </authorList>
    </citation>
    <scope>NUCLEOTIDE SEQUENCE [LARGE SCALE GENOMIC DNA]</scope>
    <source>
        <strain evidence="2 3">NBRC111893</strain>
    </source>
</reference>
<dbReference type="AlphaFoldDB" id="A0A401FLA3"/>
<proteinExistence type="predicted"/>
<name>A0A401FLA3_9LACO</name>
<dbReference type="EMBL" id="BEXA01000002">
    <property type="protein sequence ID" value="GAY73155.1"/>
    <property type="molecule type" value="Genomic_DNA"/>
</dbReference>
<gene>
    <name evidence="2" type="ORF">NBRC111893_1301</name>
</gene>
<sequence length="60" mass="6871">MEKSVMRSWICKFNKQPGGYLTIVAIIFATIITFCLVIQVNGFYQQHANVSDLIKSYQGR</sequence>
<organism evidence="2 3">
    <name type="scientific">Lentilactobacillus kosonis</name>
    <dbReference type="NCBI Taxonomy" id="2810561"/>
    <lineage>
        <taxon>Bacteria</taxon>
        <taxon>Bacillati</taxon>
        <taxon>Bacillota</taxon>
        <taxon>Bacilli</taxon>
        <taxon>Lactobacillales</taxon>
        <taxon>Lactobacillaceae</taxon>
        <taxon>Lentilactobacillus</taxon>
    </lineage>
</organism>
<feature type="transmembrane region" description="Helical" evidence="1">
    <location>
        <begin position="20"/>
        <end position="40"/>
    </location>
</feature>
<comment type="caution">
    <text evidence="2">The sequence shown here is derived from an EMBL/GenBank/DDBJ whole genome shotgun (WGS) entry which is preliminary data.</text>
</comment>
<evidence type="ECO:0000313" key="2">
    <source>
        <dbReference type="EMBL" id="GAY73155.1"/>
    </source>
</evidence>
<protein>
    <submittedName>
        <fullName evidence="2">Uncharacterized protein</fullName>
    </submittedName>
</protein>